<feature type="region of interest" description="Disordered" evidence="1">
    <location>
        <begin position="1"/>
        <end position="24"/>
    </location>
</feature>
<protein>
    <submittedName>
        <fullName evidence="2">Uncharacterized protein</fullName>
    </submittedName>
</protein>
<dbReference type="AlphaFoldDB" id="A0AA40KSC3"/>
<comment type="caution">
    <text evidence="2">The sequence shown here is derived from an EMBL/GenBank/DDBJ whole genome shotgun (WGS) entry which is preliminary data.</text>
</comment>
<proteinExistence type="predicted"/>
<organism evidence="2 3">
    <name type="scientific">Melipona bicolor</name>
    <dbReference type="NCBI Taxonomy" id="60889"/>
    <lineage>
        <taxon>Eukaryota</taxon>
        <taxon>Metazoa</taxon>
        <taxon>Ecdysozoa</taxon>
        <taxon>Arthropoda</taxon>
        <taxon>Hexapoda</taxon>
        <taxon>Insecta</taxon>
        <taxon>Pterygota</taxon>
        <taxon>Neoptera</taxon>
        <taxon>Endopterygota</taxon>
        <taxon>Hymenoptera</taxon>
        <taxon>Apocrita</taxon>
        <taxon>Aculeata</taxon>
        <taxon>Apoidea</taxon>
        <taxon>Anthophila</taxon>
        <taxon>Apidae</taxon>
        <taxon>Melipona</taxon>
    </lineage>
</organism>
<evidence type="ECO:0000313" key="3">
    <source>
        <dbReference type="Proteomes" id="UP001177670"/>
    </source>
</evidence>
<dbReference type="EMBL" id="JAHYIQ010000006">
    <property type="protein sequence ID" value="KAK1131038.1"/>
    <property type="molecule type" value="Genomic_DNA"/>
</dbReference>
<sequence>MVARQQHTMDFGHFGRSATDSNPQGGILSFRYVEELCKGGENENRRACETSTLITSVEGTTNDTRTCRWFKSSFAARTNRHSITIIRESATTYSRN</sequence>
<name>A0AA40KSC3_9HYME</name>
<gene>
    <name evidence="2" type="ORF">K0M31_017339</name>
</gene>
<keyword evidence="3" id="KW-1185">Reference proteome</keyword>
<accession>A0AA40KSC3</accession>
<reference evidence="2" key="1">
    <citation type="submission" date="2021-10" db="EMBL/GenBank/DDBJ databases">
        <title>Melipona bicolor Genome sequencing and assembly.</title>
        <authorList>
            <person name="Araujo N.S."/>
            <person name="Arias M.C."/>
        </authorList>
    </citation>
    <scope>NUCLEOTIDE SEQUENCE</scope>
    <source>
        <strain evidence="2">USP_2M_L1-L4_2017</strain>
        <tissue evidence="2">Whole body</tissue>
    </source>
</reference>
<dbReference type="Proteomes" id="UP001177670">
    <property type="component" value="Unassembled WGS sequence"/>
</dbReference>
<evidence type="ECO:0000313" key="2">
    <source>
        <dbReference type="EMBL" id="KAK1131038.1"/>
    </source>
</evidence>
<evidence type="ECO:0000256" key="1">
    <source>
        <dbReference type="SAM" id="MobiDB-lite"/>
    </source>
</evidence>